<feature type="region of interest" description="Disordered" evidence="1">
    <location>
        <begin position="539"/>
        <end position="579"/>
    </location>
</feature>
<dbReference type="AlphaFoldDB" id="A0A388KC15"/>
<dbReference type="Gramene" id="GBG67571">
    <property type="protein sequence ID" value="GBG67571"/>
    <property type="gene ID" value="CBR_g700"/>
</dbReference>
<keyword evidence="2" id="KW-0812">Transmembrane</keyword>
<protein>
    <submittedName>
        <fullName evidence="3">Uncharacterized protein</fullName>
    </submittedName>
</protein>
<dbReference type="Gene3D" id="2.120.10.30">
    <property type="entry name" value="TolB, C-terminal domain"/>
    <property type="match status" value="1"/>
</dbReference>
<evidence type="ECO:0000256" key="2">
    <source>
        <dbReference type="SAM" id="Phobius"/>
    </source>
</evidence>
<evidence type="ECO:0000313" key="4">
    <source>
        <dbReference type="Proteomes" id="UP000265515"/>
    </source>
</evidence>
<dbReference type="SUPFAM" id="SSF75011">
    <property type="entry name" value="3-carboxy-cis,cis-mucoante lactonizing enzyme"/>
    <property type="match status" value="1"/>
</dbReference>
<keyword evidence="2" id="KW-0472">Membrane</keyword>
<dbReference type="InterPro" id="IPR011042">
    <property type="entry name" value="6-blade_b-propeller_TolB-like"/>
</dbReference>
<proteinExistence type="predicted"/>
<dbReference type="Proteomes" id="UP000265515">
    <property type="component" value="Unassembled WGS sequence"/>
</dbReference>
<evidence type="ECO:0000313" key="3">
    <source>
        <dbReference type="EMBL" id="GBG67571.1"/>
    </source>
</evidence>
<feature type="region of interest" description="Disordered" evidence="1">
    <location>
        <begin position="626"/>
        <end position="676"/>
    </location>
</feature>
<accession>A0A388KC15</accession>
<keyword evidence="2" id="KW-1133">Transmembrane helix</keyword>
<organism evidence="3 4">
    <name type="scientific">Chara braunii</name>
    <name type="common">Braun's stonewort</name>
    <dbReference type="NCBI Taxonomy" id="69332"/>
    <lineage>
        <taxon>Eukaryota</taxon>
        <taxon>Viridiplantae</taxon>
        <taxon>Streptophyta</taxon>
        <taxon>Charophyceae</taxon>
        <taxon>Charales</taxon>
        <taxon>Characeae</taxon>
        <taxon>Chara</taxon>
    </lineage>
</organism>
<feature type="region of interest" description="Disordered" evidence="1">
    <location>
        <begin position="469"/>
        <end position="520"/>
    </location>
</feature>
<gene>
    <name evidence="3" type="ORF">CBR_g700</name>
</gene>
<reference evidence="3 4" key="1">
    <citation type="journal article" date="2018" name="Cell">
        <title>The Chara Genome: Secondary Complexity and Implications for Plant Terrestrialization.</title>
        <authorList>
            <person name="Nishiyama T."/>
            <person name="Sakayama H."/>
            <person name="Vries J.D."/>
            <person name="Buschmann H."/>
            <person name="Saint-Marcoux D."/>
            <person name="Ullrich K.K."/>
            <person name="Haas F.B."/>
            <person name="Vanderstraeten L."/>
            <person name="Becker D."/>
            <person name="Lang D."/>
            <person name="Vosolsobe S."/>
            <person name="Rombauts S."/>
            <person name="Wilhelmsson P.K.I."/>
            <person name="Janitza P."/>
            <person name="Kern R."/>
            <person name="Heyl A."/>
            <person name="Rumpler F."/>
            <person name="Villalobos L.I.A.C."/>
            <person name="Clay J.M."/>
            <person name="Skokan R."/>
            <person name="Toyoda A."/>
            <person name="Suzuki Y."/>
            <person name="Kagoshima H."/>
            <person name="Schijlen E."/>
            <person name="Tajeshwar N."/>
            <person name="Catarino B."/>
            <person name="Hetherington A.J."/>
            <person name="Saltykova A."/>
            <person name="Bonnot C."/>
            <person name="Breuninger H."/>
            <person name="Symeonidi A."/>
            <person name="Radhakrishnan G.V."/>
            <person name="Van Nieuwerburgh F."/>
            <person name="Deforce D."/>
            <person name="Chang C."/>
            <person name="Karol K.G."/>
            <person name="Hedrich R."/>
            <person name="Ulvskov P."/>
            <person name="Glockner G."/>
            <person name="Delwiche C.F."/>
            <person name="Petrasek J."/>
            <person name="Van de Peer Y."/>
            <person name="Friml J."/>
            <person name="Beilby M."/>
            <person name="Dolan L."/>
            <person name="Kohara Y."/>
            <person name="Sugano S."/>
            <person name="Fujiyama A."/>
            <person name="Delaux P.-M."/>
            <person name="Quint M."/>
            <person name="TheiBen G."/>
            <person name="Hagemann M."/>
            <person name="Harholt J."/>
            <person name="Dunand C."/>
            <person name="Zachgo S."/>
            <person name="Langdale J."/>
            <person name="Maumus F."/>
            <person name="Straeten D.V.D."/>
            <person name="Gould S.B."/>
            <person name="Rensing S.A."/>
        </authorList>
    </citation>
    <scope>NUCLEOTIDE SEQUENCE [LARGE SCALE GENOMIC DNA]</scope>
    <source>
        <strain evidence="3 4">S276</strain>
    </source>
</reference>
<comment type="caution">
    <text evidence="3">The sequence shown here is derived from an EMBL/GenBank/DDBJ whole genome shotgun (WGS) entry which is preliminary data.</text>
</comment>
<feature type="transmembrane region" description="Helical" evidence="2">
    <location>
        <begin position="436"/>
        <end position="460"/>
    </location>
</feature>
<feature type="compositionally biased region" description="Low complexity" evidence="1">
    <location>
        <begin position="558"/>
        <end position="571"/>
    </location>
</feature>
<keyword evidence="4" id="KW-1185">Reference proteome</keyword>
<dbReference type="EMBL" id="BFEA01000089">
    <property type="protein sequence ID" value="GBG67571.1"/>
    <property type="molecule type" value="Genomic_DNA"/>
</dbReference>
<feature type="compositionally biased region" description="Basic and acidic residues" evidence="1">
    <location>
        <begin position="626"/>
        <end position="637"/>
    </location>
</feature>
<feature type="region of interest" description="Disordered" evidence="1">
    <location>
        <begin position="395"/>
        <end position="429"/>
    </location>
</feature>
<name>A0A388KC15_CHABU</name>
<sequence>MGGFQFLPLSLHLHHTPGGYAGFVHGVQTGGVLPNHSEGDARILGVQRRDLPQDPSGIRAVNITFLAGSFDYVGEVVPESTPSKRMLKEYIDISPDNSTLFYVEMEAGNWTSFVVMRAIPSGSTSPLEAAGNWNLSWTISQVAGPFTNVSGLLVLDESCLLLSFHSENLIRKVNATSGEEMGSIPVREPYSIAKHPSEETVFVASNDSIIALSLILPEKQQTLVGPTIAVTKIENGSSTDNSTAAEFRFLHPSIGPHSLSPNGSHLYVADEDNHVIRRVNTVTGATETIAGQEGNASTSNGYPRNARFSFPRCPAMMYDGLNLLLVERAPGIRWLIFGQQNGAVNYVSTMLESNQSIGCVTFSKDDRFMFFPADTHIFVLVNFTMFPHGVASPAPPALTSSMPPLPRSERTPSGEQDPGAKPNGGTTSESQSFRHLTLVVVLALVFATVLLIALIVLVGIMHRRSADVDTIRPTSPPDRQYHQGATSTRLQQAGRPQYHHGATSTRLQQGGPPPAQHVQRHPREVCNVRLRTIPTACEARPEEDPAFPPDPQSLQGATWTTRTRPQQTWHPPVQHDWRHPPADGNARLHTIPTACRTRPQFQGEPSENRMLMNEVCDRPDDTLKDLDGPLTSDRWEADDPDPICAPARRDGRYPNVMANTRDVVENQSNDEEDEVS</sequence>
<evidence type="ECO:0000256" key="1">
    <source>
        <dbReference type="SAM" id="MobiDB-lite"/>
    </source>
</evidence>